<dbReference type="Proteomes" id="UP000650833">
    <property type="component" value="Unassembled WGS sequence"/>
</dbReference>
<accession>A0A8H7R7A8</accession>
<gene>
    <name evidence="1" type="ORF">INT46_007798</name>
</gene>
<keyword evidence="2" id="KW-1185">Reference proteome</keyword>
<proteinExistence type="predicted"/>
<name>A0A8H7R7A8_9FUNG</name>
<feature type="non-terminal residue" evidence="1">
    <location>
        <position position="142"/>
    </location>
</feature>
<sequence>MDQTIENQKLMTPRIIFSGVNHDGKNYNCLENFLTQLNMVFKLQPSRFPSDETKVIYAISFEWIQPYFNAVGAAQQDPIATNFNHFTAVMSSDFTTEFKRYASLTNFNEDVPLWAYKENIKSHLQYKLIIRTDTPNTLIEHY</sequence>
<dbReference type="AlphaFoldDB" id="A0A8H7R7A8"/>
<protein>
    <submittedName>
        <fullName evidence="1">Uncharacterized protein</fullName>
    </submittedName>
</protein>
<reference evidence="1" key="1">
    <citation type="submission" date="2020-12" db="EMBL/GenBank/DDBJ databases">
        <title>Metabolic potential, ecology and presence of endohyphal bacteria is reflected in genomic diversity of Mucoromycotina.</title>
        <authorList>
            <person name="Muszewska A."/>
            <person name="Okrasinska A."/>
            <person name="Steczkiewicz K."/>
            <person name="Drgas O."/>
            <person name="Orlowska M."/>
            <person name="Perlinska-Lenart U."/>
            <person name="Aleksandrzak-Piekarczyk T."/>
            <person name="Szatraj K."/>
            <person name="Zielenkiewicz U."/>
            <person name="Pilsyk S."/>
            <person name="Malc E."/>
            <person name="Mieczkowski P."/>
            <person name="Kruszewska J.S."/>
            <person name="Biernat P."/>
            <person name="Pawlowska J."/>
        </authorList>
    </citation>
    <scope>NUCLEOTIDE SEQUENCE</scope>
    <source>
        <strain evidence="1">CBS 226.32</strain>
    </source>
</reference>
<evidence type="ECO:0000313" key="2">
    <source>
        <dbReference type="Proteomes" id="UP000650833"/>
    </source>
</evidence>
<organism evidence="1 2">
    <name type="scientific">Mucor plumbeus</name>
    <dbReference type="NCBI Taxonomy" id="97098"/>
    <lineage>
        <taxon>Eukaryota</taxon>
        <taxon>Fungi</taxon>
        <taxon>Fungi incertae sedis</taxon>
        <taxon>Mucoromycota</taxon>
        <taxon>Mucoromycotina</taxon>
        <taxon>Mucoromycetes</taxon>
        <taxon>Mucorales</taxon>
        <taxon>Mucorineae</taxon>
        <taxon>Mucoraceae</taxon>
        <taxon>Mucor</taxon>
    </lineage>
</organism>
<dbReference type="OrthoDB" id="8963439at2759"/>
<evidence type="ECO:0000313" key="1">
    <source>
        <dbReference type="EMBL" id="KAG2205210.1"/>
    </source>
</evidence>
<dbReference type="EMBL" id="JAEPRC010000179">
    <property type="protein sequence ID" value="KAG2205210.1"/>
    <property type="molecule type" value="Genomic_DNA"/>
</dbReference>
<comment type="caution">
    <text evidence="1">The sequence shown here is derived from an EMBL/GenBank/DDBJ whole genome shotgun (WGS) entry which is preliminary data.</text>
</comment>